<evidence type="ECO:0000256" key="2">
    <source>
        <dbReference type="ARBA" id="ARBA00010147"/>
    </source>
</evidence>
<evidence type="ECO:0000313" key="10">
    <source>
        <dbReference type="Proteomes" id="UP000683360"/>
    </source>
</evidence>
<evidence type="ECO:0000256" key="5">
    <source>
        <dbReference type="ARBA" id="ARBA00022734"/>
    </source>
</evidence>
<evidence type="ECO:0000256" key="1">
    <source>
        <dbReference type="ARBA" id="ARBA00002219"/>
    </source>
</evidence>
<dbReference type="OrthoDB" id="6158912at2759"/>
<keyword evidence="6" id="KW-0106">Calcium</keyword>
<evidence type="ECO:0000256" key="6">
    <source>
        <dbReference type="ARBA" id="ARBA00022837"/>
    </source>
</evidence>
<dbReference type="SMART" id="SM00607">
    <property type="entry name" value="FTP"/>
    <property type="match status" value="1"/>
</dbReference>
<sequence>MSLSILKTSFTSKFCSSDHKPNNVVKNVALKKRIQQSSWYAKTRSRGNYICCATEYANDGNATTFSHTNYDNFPYLWVDLGRMYDIKRIEIINRSESYGQRLHDLDITVGPTLKELSLCVHYKGPGKTNEHLVFHCNKQMSGRYVKLTIKGKEYLQLSEVMVFAPEISE</sequence>
<keyword evidence="4" id="KW-0479">Metal-binding</keyword>
<dbReference type="InterPro" id="IPR006585">
    <property type="entry name" value="FTP1"/>
</dbReference>
<dbReference type="PANTHER" id="PTHR45713:SF6">
    <property type="entry name" value="F5_8 TYPE C DOMAIN-CONTAINING PROTEIN"/>
    <property type="match status" value="1"/>
</dbReference>
<organism evidence="9 10">
    <name type="scientific">Mytilus edulis</name>
    <name type="common">Blue mussel</name>
    <dbReference type="NCBI Taxonomy" id="6550"/>
    <lineage>
        <taxon>Eukaryota</taxon>
        <taxon>Metazoa</taxon>
        <taxon>Spiralia</taxon>
        <taxon>Lophotrochozoa</taxon>
        <taxon>Mollusca</taxon>
        <taxon>Bivalvia</taxon>
        <taxon>Autobranchia</taxon>
        <taxon>Pteriomorphia</taxon>
        <taxon>Mytilida</taxon>
        <taxon>Mytiloidea</taxon>
        <taxon>Mytilidae</taxon>
        <taxon>Mytilinae</taxon>
        <taxon>Mytilus</taxon>
    </lineage>
</organism>
<reference evidence="9" key="1">
    <citation type="submission" date="2021-03" db="EMBL/GenBank/DDBJ databases">
        <authorList>
            <person name="Bekaert M."/>
        </authorList>
    </citation>
    <scope>NUCLEOTIDE SEQUENCE</scope>
</reference>
<dbReference type="GO" id="GO:0010185">
    <property type="term" value="P:regulation of cellular defense response"/>
    <property type="evidence" value="ECO:0007669"/>
    <property type="project" value="UniProtKB-ARBA"/>
</dbReference>
<dbReference type="GO" id="GO:0046872">
    <property type="term" value="F:metal ion binding"/>
    <property type="evidence" value="ECO:0007669"/>
    <property type="project" value="UniProtKB-KW"/>
</dbReference>
<evidence type="ECO:0000256" key="4">
    <source>
        <dbReference type="ARBA" id="ARBA00022723"/>
    </source>
</evidence>
<dbReference type="Proteomes" id="UP000683360">
    <property type="component" value="Unassembled WGS sequence"/>
</dbReference>
<dbReference type="InterPro" id="IPR008979">
    <property type="entry name" value="Galactose-bd-like_sf"/>
</dbReference>
<evidence type="ECO:0000259" key="8">
    <source>
        <dbReference type="SMART" id="SM00607"/>
    </source>
</evidence>
<dbReference type="PANTHER" id="PTHR45713">
    <property type="entry name" value="FTP DOMAIN-CONTAINING PROTEIN"/>
    <property type="match status" value="1"/>
</dbReference>
<feature type="domain" description="Fucolectin tachylectin-4 pentraxin-1" evidence="8">
    <location>
        <begin position="25"/>
        <end position="165"/>
    </location>
</feature>
<comment type="caution">
    <text evidence="9">The sequence shown here is derived from an EMBL/GenBank/DDBJ whole genome shotgun (WGS) entry which is preliminary data.</text>
</comment>
<comment type="subunit">
    <text evidence="3">Homotrimer.</text>
</comment>
<dbReference type="Pfam" id="PF22633">
    <property type="entry name" value="F5_F8_type_C_2"/>
    <property type="match status" value="1"/>
</dbReference>
<keyword evidence="5" id="KW-0430">Lectin</keyword>
<evidence type="ECO:0000256" key="3">
    <source>
        <dbReference type="ARBA" id="ARBA00011233"/>
    </source>
</evidence>
<keyword evidence="7" id="KW-1015">Disulfide bond</keyword>
<name>A0A8S3SRP3_MYTED</name>
<dbReference type="GO" id="GO:0042806">
    <property type="term" value="F:fucose binding"/>
    <property type="evidence" value="ECO:0007669"/>
    <property type="project" value="UniProtKB-ARBA"/>
</dbReference>
<keyword evidence="10" id="KW-1185">Reference proteome</keyword>
<dbReference type="InterPro" id="IPR051941">
    <property type="entry name" value="BG_Antigen-Binding_Lectin"/>
</dbReference>
<proteinExistence type="inferred from homology"/>
<protein>
    <recommendedName>
        <fullName evidence="8">Fucolectin tachylectin-4 pentraxin-1 domain-containing protein</fullName>
    </recommendedName>
</protein>
<dbReference type="SUPFAM" id="SSF49785">
    <property type="entry name" value="Galactose-binding domain-like"/>
    <property type="match status" value="1"/>
</dbReference>
<gene>
    <name evidence="9" type="ORF">MEDL_34376</name>
</gene>
<dbReference type="Gene3D" id="2.60.120.260">
    <property type="entry name" value="Galactose-binding domain-like"/>
    <property type="match status" value="1"/>
</dbReference>
<dbReference type="EMBL" id="CAJPWZ010001673">
    <property type="protein sequence ID" value="CAG2220860.1"/>
    <property type="molecule type" value="Genomic_DNA"/>
</dbReference>
<comment type="similarity">
    <text evidence="2">Belongs to the fucolectin family.</text>
</comment>
<dbReference type="AlphaFoldDB" id="A0A8S3SRP3"/>
<evidence type="ECO:0000256" key="7">
    <source>
        <dbReference type="ARBA" id="ARBA00023157"/>
    </source>
</evidence>
<dbReference type="GO" id="GO:0001868">
    <property type="term" value="P:regulation of complement activation, lectin pathway"/>
    <property type="evidence" value="ECO:0007669"/>
    <property type="project" value="UniProtKB-ARBA"/>
</dbReference>
<evidence type="ECO:0000313" key="9">
    <source>
        <dbReference type="EMBL" id="CAG2220860.1"/>
    </source>
</evidence>
<comment type="function">
    <text evidence="1">Acts as a defensive agent. Recognizes blood group fucosylated oligosaccharides including A, B, H and Lewis B-type antigens. Does not recognize Lewis A antigen and has low affinity for monovalent haptens.</text>
</comment>
<accession>A0A8S3SRP3</accession>